<feature type="compositionally biased region" description="Polar residues" evidence="1">
    <location>
        <begin position="62"/>
        <end position="77"/>
    </location>
</feature>
<feature type="compositionally biased region" description="Basic residues" evidence="1">
    <location>
        <begin position="468"/>
        <end position="478"/>
    </location>
</feature>
<dbReference type="OrthoDB" id="5406427at2759"/>
<organism evidence="2 3">
    <name type="scientific">Morchella conica CCBAS932</name>
    <dbReference type="NCBI Taxonomy" id="1392247"/>
    <lineage>
        <taxon>Eukaryota</taxon>
        <taxon>Fungi</taxon>
        <taxon>Dikarya</taxon>
        <taxon>Ascomycota</taxon>
        <taxon>Pezizomycotina</taxon>
        <taxon>Pezizomycetes</taxon>
        <taxon>Pezizales</taxon>
        <taxon>Morchellaceae</taxon>
        <taxon>Morchella</taxon>
    </lineage>
</organism>
<feature type="region of interest" description="Disordered" evidence="1">
    <location>
        <begin position="49"/>
        <end position="110"/>
    </location>
</feature>
<feature type="compositionally biased region" description="Polar residues" evidence="1">
    <location>
        <begin position="397"/>
        <end position="407"/>
    </location>
</feature>
<feature type="region of interest" description="Disordered" evidence="1">
    <location>
        <begin position="326"/>
        <end position="494"/>
    </location>
</feature>
<keyword evidence="3" id="KW-1185">Reference proteome</keyword>
<feature type="compositionally biased region" description="Acidic residues" evidence="1">
    <location>
        <begin position="592"/>
        <end position="619"/>
    </location>
</feature>
<sequence>MATTAQPSHTRDLSITRLECDINPNFSFPVPHTRSQSLLPTLTFPQMASNNSLYPPRRGSVPPSSTGLLVSLNNRPKSSSSGYTLSSVSSKQSNERPTLTGGLRPGHRTIASGTVPTIVNASISPAGGSREGGHQRAGSEMIGGPPLMATKKEDLIQVPGTLTERARPFVPLPPSGIRRGHAHRRSGAISSGDVWSLLSQSAPSLPLACTGGAGNQSGVVDASAQPKGSAGSSPLLSKSAPVSPGFTVPSPLPSPAIPVVESMGEAGDRRSRVHFIDHVEIIPGSPTAESVIPSAPVAAGHSAKDSISSIATVIKAPVVALPPINTTMDAPAAGRRPHGRTRSNSQTLNLPTAALRATSDRPSTAGAILSSPVLKTAPENFPETTPSLKRPAAASPSIDSAESSPTKPAQKKTHKKALSDYSPLVGKAPFSKHESMSADEKTTDKKKKKKKGKKQIKNWAGTILGKGKGLRHTTKRQSLRAPTPPVPGSENQVPGENEWVTAAWNENYVLMAVDDSVHPASSTESIVIAETTEGPVIDLDAALKPFKTPVGPAAGFAAARTRRMHSAVGLKTNGYFHRRSESMPEMTLFSLEEGDDDGHMDDVSEEDESEESESEDEEGKGEGLGIGIKVVDEADGANWQEGIEMEWGSEDAGDERSMRRNSEPESEDSWNAHRASLSVSVATVKAVRSISSMNSSTTDSNVESVSVSPRKGAPADIITSSSVSTITGSSPFLCPHPSTNPPDSPLTFVTATSNPNTPVLSDFATDYADSATSFDIYSDFLGEPGPEMRMSVDDVPSLTSSSSTMTMSGIYHNMPATPVLGSVGSLPIPPVKEGKEKKEGKSKRWSKVFTFWKK</sequence>
<dbReference type="AlphaFoldDB" id="A0A3N4KNR1"/>
<proteinExistence type="predicted"/>
<feature type="region of interest" description="Disordered" evidence="1">
    <location>
        <begin position="219"/>
        <end position="252"/>
    </location>
</feature>
<evidence type="ECO:0000313" key="2">
    <source>
        <dbReference type="EMBL" id="RPB12140.1"/>
    </source>
</evidence>
<accession>A0A3N4KNR1</accession>
<feature type="compositionally biased region" description="Basic residues" evidence="1">
    <location>
        <begin position="444"/>
        <end position="456"/>
    </location>
</feature>
<feature type="compositionally biased region" description="Basic and acidic residues" evidence="1">
    <location>
        <begin position="654"/>
        <end position="663"/>
    </location>
</feature>
<feature type="compositionally biased region" description="Low complexity" evidence="1">
    <location>
        <begin position="78"/>
        <end position="90"/>
    </location>
</feature>
<evidence type="ECO:0000256" key="1">
    <source>
        <dbReference type="SAM" id="MobiDB-lite"/>
    </source>
</evidence>
<reference evidence="2 3" key="1">
    <citation type="journal article" date="2018" name="Nat. Ecol. Evol.">
        <title>Pezizomycetes genomes reveal the molecular basis of ectomycorrhizal truffle lifestyle.</title>
        <authorList>
            <person name="Murat C."/>
            <person name="Payen T."/>
            <person name="Noel B."/>
            <person name="Kuo A."/>
            <person name="Morin E."/>
            <person name="Chen J."/>
            <person name="Kohler A."/>
            <person name="Krizsan K."/>
            <person name="Balestrini R."/>
            <person name="Da Silva C."/>
            <person name="Montanini B."/>
            <person name="Hainaut M."/>
            <person name="Levati E."/>
            <person name="Barry K.W."/>
            <person name="Belfiori B."/>
            <person name="Cichocki N."/>
            <person name="Clum A."/>
            <person name="Dockter R.B."/>
            <person name="Fauchery L."/>
            <person name="Guy J."/>
            <person name="Iotti M."/>
            <person name="Le Tacon F."/>
            <person name="Lindquist E.A."/>
            <person name="Lipzen A."/>
            <person name="Malagnac F."/>
            <person name="Mello A."/>
            <person name="Molinier V."/>
            <person name="Miyauchi S."/>
            <person name="Poulain J."/>
            <person name="Riccioni C."/>
            <person name="Rubini A."/>
            <person name="Sitrit Y."/>
            <person name="Splivallo R."/>
            <person name="Traeger S."/>
            <person name="Wang M."/>
            <person name="Zifcakova L."/>
            <person name="Wipf D."/>
            <person name="Zambonelli A."/>
            <person name="Paolocci F."/>
            <person name="Nowrousian M."/>
            <person name="Ottonello S."/>
            <person name="Baldrian P."/>
            <person name="Spatafora J.W."/>
            <person name="Henrissat B."/>
            <person name="Nagy L.G."/>
            <person name="Aury J.M."/>
            <person name="Wincker P."/>
            <person name="Grigoriev I.V."/>
            <person name="Bonfante P."/>
            <person name="Martin F.M."/>
        </authorList>
    </citation>
    <scope>NUCLEOTIDE SEQUENCE [LARGE SCALE GENOMIC DNA]</scope>
    <source>
        <strain evidence="2 3">CCBAS932</strain>
    </source>
</reference>
<name>A0A3N4KNR1_9PEZI</name>
<dbReference type="EMBL" id="ML119130">
    <property type="protein sequence ID" value="RPB12140.1"/>
    <property type="molecule type" value="Genomic_DNA"/>
</dbReference>
<feature type="compositionally biased region" description="Acidic residues" evidence="1">
    <location>
        <begin position="644"/>
        <end position="653"/>
    </location>
</feature>
<feature type="compositionally biased region" description="Basic and acidic residues" evidence="1">
    <location>
        <begin position="431"/>
        <end position="443"/>
    </location>
</feature>
<dbReference type="Proteomes" id="UP000277580">
    <property type="component" value="Unassembled WGS sequence"/>
</dbReference>
<protein>
    <submittedName>
        <fullName evidence="2">Uncharacterized protein</fullName>
    </submittedName>
</protein>
<feature type="region of interest" description="Disordered" evidence="1">
    <location>
        <begin position="591"/>
        <end position="632"/>
    </location>
</feature>
<gene>
    <name evidence="2" type="ORF">P167DRAFT_545677</name>
</gene>
<dbReference type="STRING" id="1392247.A0A3N4KNR1"/>
<dbReference type="InParanoid" id="A0A3N4KNR1"/>
<evidence type="ECO:0000313" key="3">
    <source>
        <dbReference type="Proteomes" id="UP000277580"/>
    </source>
</evidence>
<feature type="region of interest" description="Disordered" evidence="1">
    <location>
        <begin position="694"/>
        <end position="713"/>
    </location>
</feature>
<feature type="region of interest" description="Disordered" evidence="1">
    <location>
        <begin position="644"/>
        <end position="675"/>
    </location>
</feature>